<dbReference type="PANTHER" id="PTHR43434">
    <property type="entry name" value="PHOSPHOGLYCOLATE PHOSPHATASE"/>
    <property type="match status" value="1"/>
</dbReference>
<reference evidence="1 2" key="1">
    <citation type="submission" date="2023-01" db="EMBL/GenBank/DDBJ databases">
        <title>Genomes from the Australian National Cyanobacteria Reference Collection.</title>
        <authorList>
            <person name="Willis A."/>
            <person name="Lee E.M.F."/>
        </authorList>
    </citation>
    <scope>NUCLEOTIDE SEQUENCE [LARGE SCALE GENOMIC DNA]</scope>
    <source>
        <strain evidence="1 2">CS-1226</strain>
    </source>
</reference>
<dbReference type="PANTHER" id="PTHR43434:SF1">
    <property type="entry name" value="PHOSPHOGLYCOLATE PHOSPHATASE"/>
    <property type="match status" value="1"/>
</dbReference>
<dbReference type="InterPro" id="IPR023198">
    <property type="entry name" value="PGP-like_dom2"/>
</dbReference>
<proteinExistence type="predicted"/>
<accession>A0ABT5AH28</accession>
<dbReference type="CDD" id="cd01427">
    <property type="entry name" value="HAD_like"/>
    <property type="match status" value="1"/>
</dbReference>
<sequence>MNLHKYKTLIFDCDGVVLNSNKVKTQAFYNSALDYGEQAAQSLVEYHVKNGGISRYKKFHLFLNELIPKGAKGASLEELLKLYAEEVRRGLMTCEVGEGLSELRQQTSHCKWLIVSGGDQNELRDIFNQRGLDNFFDGGIFGSPDSKDIILKRELANGNIQAPAVFFGDSKYDYQAADSVGLDFIFLSGWTEVKDWQSFCDDHQLPHFHSLSDLAKDGFSVSSLAT</sequence>
<dbReference type="EMBL" id="JAQMUC010000059">
    <property type="protein sequence ID" value="MDB9536237.1"/>
    <property type="molecule type" value="Genomic_DNA"/>
</dbReference>
<dbReference type="SFLD" id="SFLDG01129">
    <property type="entry name" value="C1.5:_HAD__Beta-PGM__Phosphata"/>
    <property type="match status" value="1"/>
</dbReference>
<keyword evidence="2" id="KW-1185">Reference proteome</keyword>
<name>A0ABT5AH28_9CYAN</name>
<dbReference type="Gene3D" id="1.10.150.240">
    <property type="entry name" value="Putative phosphatase, domain 2"/>
    <property type="match status" value="1"/>
</dbReference>
<dbReference type="InterPro" id="IPR036412">
    <property type="entry name" value="HAD-like_sf"/>
</dbReference>
<dbReference type="SFLD" id="SFLDS00003">
    <property type="entry name" value="Haloacid_Dehalogenase"/>
    <property type="match status" value="1"/>
</dbReference>
<dbReference type="InterPro" id="IPR023214">
    <property type="entry name" value="HAD_sf"/>
</dbReference>
<dbReference type="Pfam" id="PF00702">
    <property type="entry name" value="Hydrolase"/>
    <property type="match status" value="1"/>
</dbReference>
<evidence type="ECO:0000313" key="2">
    <source>
        <dbReference type="Proteomes" id="UP001211249"/>
    </source>
</evidence>
<organism evidence="1 2">
    <name type="scientific">Dolichospermum planctonicum CS-1226</name>
    <dbReference type="NCBI Taxonomy" id="3021751"/>
    <lineage>
        <taxon>Bacteria</taxon>
        <taxon>Bacillati</taxon>
        <taxon>Cyanobacteriota</taxon>
        <taxon>Cyanophyceae</taxon>
        <taxon>Nostocales</taxon>
        <taxon>Aphanizomenonaceae</taxon>
        <taxon>Dolichospermum</taxon>
        <taxon>Dolichospermum planctonicum</taxon>
    </lineage>
</organism>
<comment type="caution">
    <text evidence="1">The sequence shown here is derived from an EMBL/GenBank/DDBJ whole genome shotgun (WGS) entry which is preliminary data.</text>
</comment>
<protein>
    <submittedName>
        <fullName evidence="1">HAD hydrolase-like protein</fullName>
    </submittedName>
</protein>
<evidence type="ECO:0000313" key="1">
    <source>
        <dbReference type="EMBL" id="MDB9536237.1"/>
    </source>
</evidence>
<gene>
    <name evidence="1" type="ORF">PN451_10420</name>
</gene>
<dbReference type="Gene3D" id="3.40.50.1000">
    <property type="entry name" value="HAD superfamily/HAD-like"/>
    <property type="match status" value="1"/>
</dbReference>
<dbReference type="SUPFAM" id="SSF56784">
    <property type="entry name" value="HAD-like"/>
    <property type="match status" value="1"/>
</dbReference>
<dbReference type="InterPro" id="IPR050155">
    <property type="entry name" value="HAD-like_hydrolase_sf"/>
</dbReference>
<dbReference type="RefSeq" id="WP_271796063.1">
    <property type="nucleotide sequence ID" value="NZ_JAQMUC010000059.1"/>
</dbReference>
<dbReference type="Proteomes" id="UP001211249">
    <property type="component" value="Unassembled WGS sequence"/>
</dbReference>